<reference evidence="3" key="1">
    <citation type="submission" date="2019-09" db="EMBL/GenBank/DDBJ databases">
        <title>Distinct polysaccharide growth profiles of human intestinal Prevotella copri isolates.</title>
        <authorList>
            <person name="Fehlner-Peach H."/>
            <person name="Magnabosco C."/>
            <person name="Raghavan V."/>
            <person name="Scher J.U."/>
            <person name="Tett A."/>
            <person name="Cox L.M."/>
            <person name="Gottsegen C."/>
            <person name="Watters A."/>
            <person name="Wiltshire- Gordon J.D."/>
            <person name="Segata N."/>
            <person name="Bonneau R."/>
            <person name="Littman D.R."/>
        </authorList>
    </citation>
    <scope>NUCLEOTIDE SEQUENCE [LARGE SCALE GENOMIC DNA]</scope>
    <source>
        <strain evidence="3">iAU3127</strain>
    </source>
</reference>
<feature type="signal peptide" evidence="1">
    <location>
        <begin position="1"/>
        <end position="23"/>
    </location>
</feature>
<protein>
    <submittedName>
        <fullName evidence="2">Polysaccharide export protein</fullName>
    </submittedName>
</protein>
<sequence length="103" mass="11257">MKYRKSLLSGAICTGLLVLSACGTPKQIAYFQDFNQNPDTLVNLKSAVITAKPTDKLYIGVKSKDPQITQLFNLTGTATSYSTSTIAKDAYYYTVDSKGNIDF</sequence>
<name>A0AA90VMB3_9BACT</name>
<dbReference type="EMBL" id="VZAP01000054">
    <property type="protein sequence ID" value="MQO91976.1"/>
    <property type="molecule type" value="Genomic_DNA"/>
</dbReference>
<dbReference type="AlphaFoldDB" id="A0AA90VMB3"/>
<organism evidence="2 3">
    <name type="scientific">Segatella copri</name>
    <dbReference type="NCBI Taxonomy" id="165179"/>
    <lineage>
        <taxon>Bacteria</taxon>
        <taxon>Pseudomonadati</taxon>
        <taxon>Bacteroidota</taxon>
        <taxon>Bacteroidia</taxon>
        <taxon>Bacteroidales</taxon>
        <taxon>Prevotellaceae</taxon>
        <taxon>Segatella</taxon>
    </lineage>
</organism>
<evidence type="ECO:0000256" key="1">
    <source>
        <dbReference type="SAM" id="SignalP"/>
    </source>
</evidence>
<dbReference type="PROSITE" id="PS51257">
    <property type="entry name" value="PROKAR_LIPOPROTEIN"/>
    <property type="match status" value="1"/>
</dbReference>
<comment type="caution">
    <text evidence="2">The sequence shown here is derived from an EMBL/GenBank/DDBJ whole genome shotgun (WGS) entry which is preliminary data.</text>
</comment>
<evidence type="ECO:0000313" key="2">
    <source>
        <dbReference type="EMBL" id="MQO91976.1"/>
    </source>
</evidence>
<dbReference type="Proteomes" id="UP000421283">
    <property type="component" value="Unassembled WGS sequence"/>
</dbReference>
<feature type="non-terminal residue" evidence="2">
    <location>
        <position position="103"/>
    </location>
</feature>
<gene>
    <name evidence="2" type="ORF">F7D31_04695</name>
</gene>
<keyword evidence="1" id="KW-0732">Signal</keyword>
<feature type="chain" id="PRO_5041693782" evidence="1">
    <location>
        <begin position="24"/>
        <end position="103"/>
    </location>
</feature>
<proteinExistence type="predicted"/>
<evidence type="ECO:0000313" key="3">
    <source>
        <dbReference type="Proteomes" id="UP000421283"/>
    </source>
</evidence>
<accession>A0AA90VMB3</accession>